<evidence type="ECO:0000256" key="1">
    <source>
        <dbReference type="SAM" id="Phobius"/>
    </source>
</evidence>
<name>A0AAD5RSU3_9PEZI</name>
<keyword evidence="4" id="KW-1185">Reference proteome</keyword>
<reference evidence="3" key="1">
    <citation type="submission" date="2022-07" db="EMBL/GenBank/DDBJ databases">
        <title>Draft genome sequence of Zalerion maritima ATCC 34329, a (micro)plastics degrading marine fungus.</title>
        <authorList>
            <person name="Paco A."/>
            <person name="Goncalves M.F.M."/>
            <person name="Rocha-Santos T.A.P."/>
            <person name="Alves A."/>
        </authorList>
    </citation>
    <scope>NUCLEOTIDE SEQUENCE</scope>
    <source>
        <strain evidence="3">ATCC 34329</strain>
    </source>
</reference>
<feature type="transmembrane region" description="Helical" evidence="1">
    <location>
        <begin position="272"/>
        <end position="291"/>
    </location>
</feature>
<sequence length="401" mass="45712">MSTTAMETTTVTTTQANGNGNGAPHITVKAVAQPEFPDVKTIKDAIPAYCFVPSTWRSMGHLAKDFAMAGSFMWAGATYIPQIEDYYLRFAAWCVYGYVQGLLGTGLWILAHECGHGAFSVHPRLNDFVGWFTHSVLSVPFFSWKFSHHRHHNNTGHMKKDMVFVPPTKEQRKASPFNWELVEDVPIVNLLKLIVHQLGGFQLYLLFNVTAGSESVQKKNTSIFRRSHFDAWSSVFRPKEAIFILLSDLGLALTWTAVYFGAQQVGWSNMFLLYVVPYLWVHHWLVAITYLHHTHPDVPHYDENGWSYVKGALATIDRDFGFIGRYVFHGIIETHVVHHLFPRIPFYYADEATEAIAKLLGPLYYRDDRSFIAQLWSTFNTCNYVENDPAQPGTLKWAKKA</sequence>
<dbReference type="GO" id="GO:0016491">
    <property type="term" value="F:oxidoreductase activity"/>
    <property type="evidence" value="ECO:0007669"/>
    <property type="project" value="InterPro"/>
</dbReference>
<keyword evidence="1" id="KW-1133">Transmembrane helix</keyword>
<feature type="domain" description="Fatty acid desaturase" evidence="2">
    <location>
        <begin position="93"/>
        <end position="362"/>
    </location>
</feature>
<dbReference type="InterPro" id="IPR012171">
    <property type="entry name" value="Fatty_acid_desaturase"/>
</dbReference>
<keyword evidence="1" id="KW-0472">Membrane</keyword>
<comment type="caution">
    <text evidence="3">The sequence shown here is derived from an EMBL/GenBank/DDBJ whole genome shotgun (WGS) entry which is preliminary data.</text>
</comment>
<dbReference type="InterPro" id="IPR005804">
    <property type="entry name" value="FA_desaturase_dom"/>
</dbReference>
<protein>
    <submittedName>
        <fullName evidence="3">Delta(12) fatty acid desaturase</fullName>
    </submittedName>
</protein>
<dbReference type="Proteomes" id="UP001201980">
    <property type="component" value="Unassembled WGS sequence"/>
</dbReference>
<feature type="transmembrane region" description="Helical" evidence="1">
    <location>
        <begin position="241"/>
        <end position="260"/>
    </location>
</feature>
<dbReference type="CDD" id="cd03507">
    <property type="entry name" value="Delta12-FADS-like"/>
    <property type="match status" value="1"/>
</dbReference>
<evidence type="ECO:0000313" key="3">
    <source>
        <dbReference type="EMBL" id="KAJ2903410.1"/>
    </source>
</evidence>
<organism evidence="3 4">
    <name type="scientific">Zalerion maritima</name>
    <dbReference type="NCBI Taxonomy" id="339359"/>
    <lineage>
        <taxon>Eukaryota</taxon>
        <taxon>Fungi</taxon>
        <taxon>Dikarya</taxon>
        <taxon>Ascomycota</taxon>
        <taxon>Pezizomycotina</taxon>
        <taxon>Sordariomycetes</taxon>
        <taxon>Lulworthiomycetidae</taxon>
        <taxon>Lulworthiales</taxon>
        <taxon>Lulworthiaceae</taxon>
        <taxon>Zalerion</taxon>
    </lineage>
</organism>
<evidence type="ECO:0000259" key="2">
    <source>
        <dbReference type="Pfam" id="PF00487"/>
    </source>
</evidence>
<gene>
    <name evidence="3" type="ORF">MKZ38_009987</name>
</gene>
<dbReference type="AlphaFoldDB" id="A0AAD5RSU3"/>
<dbReference type="PANTHER" id="PTHR32100">
    <property type="entry name" value="OMEGA-6 FATTY ACID DESATURASE, CHLOROPLASTIC"/>
    <property type="match status" value="1"/>
</dbReference>
<proteinExistence type="predicted"/>
<dbReference type="Pfam" id="PF00487">
    <property type="entry name" value="FA_desaturase"/>
    <property type="match status" value="1"/>
</dbReference>
<dbReference type="EMBL" id="JAKWBI020000082">
    <property type="protein sequence ID" value="KAJ2903410.1"/>
    <property type="molecule type" value="Genomic_DNA"/>
</dbReference>
<accession>A0AAD5RSU3</accession>
<dbReference type="GO" id="GO:0006629">
    <property type="term" value="P:lipid metabolic process"/>
    <property type="evidence" value="ECO:0007669"/>
    <property type="project" value="InterPro"/>
</dbReference>
<keyword evidence="1" id="KW-0812">Transmembrane</keyword>
<evidence type="ECO:0000313" key="4">
    <source>
        <dbReference type="Proteomes" id="UP001201980"/>
    </source>
</evidence>